<protein>
    <submittedName>
        <fullName evidence="1">Uncharacterized protein</fullName>
    </submittedName>
</protein>
<dbReference type="Proteomes" id="UP000275267">
    <property type="component" value="Unassembled WGS sequence"/>
</dbReference>
<accession>A0A3L6Q122</accession>
<reference evidence="2" key="1">
    <citation type="journal article" date="2019" name="Nat. Commun.">
        <title>The genome of broomcorn millet.</title>
        <authorList>
            <person name="Zou C."/>
            <person name="Miki D."/>
            <person name="Li D."/>
            <person name="Tang Q."/>
            <person name="Xiao L."/>
            <person name="Rajput S."/>
            <person name="Deng P."/>
            <person name="Jia W."/>
            <person name="Huang R."/>
            <person name="Zhang M."/>
            <person name="Sun Y."/>
            <person name="Hu J."/>
            <person name="Fu X."/>
            <person name="Schnable P.S."/>
            <person name="Li F."/>
            <person name="Zhang H."/>
            <person name="Feng B."/>
            <person name="Zhu X."/>
            <person name="Liu R."/>
            <person name="Schnable J.C."/>
            <person name="Zhu J.-K."/>
            <person name="Zhang H."/>
        </authorList>
    </citation>
    <scope>NUCLEOTIDE SEQUENCE [LARGE SCALE GENOMIC DNA]</scope>
</reference>
<proteinExistence type="predicted"/>
<comment type="caution">
    <text evidence="1">The sequence shown here is derived from an EMBL/GenBank/DDBJ whole genome shotgun (WGS) entry which is preliminary data.</text>
</comment>
<organism evidence="1 2">
    <name type="scientific">Panicum miliaceum</name>
    <name type="common">Proso millet</name>
    <name type="synonym">Broomcorn millet</name>
    <dbReference type="NCBI Taxonomy" id="4540"/>
    <lineage>
        <taxon>Eukaryota</taxon>
        <taxon>Viridiplantae</taxon>
        <taxon>Streptophyta</taxon>
        <taxon>Embryophyta</taxon>
        <taxon>Tracheophyta</taxon>
        <taxon>Spermatophyta</taxon>
        <taxon>Magnoliopsida</taxon>
        <taxon>Liliopsida</taxon>
        <taxon>Poales</taxon>
        <taxon>Poaceae</taxon>
        <taxon>PACMAD clade</taxon>
        <taxon>Panicoideae</taxon>
        <taxon>Panicodae</taxon>
        <taxon>Paniceae</taxon>
        <taxon>Panicinae</taxon>
        <taxon>Panicum</taxon>
        <taxon>Panicum sect. Panicum</taxon>
    </lineage>
</organism>
<dbReference type="AlphaFoldDB" id="A0A3L6Q122"/>
<evidence type="ECO:0000313" key="1">
    <source>
        <dbReference type="EMBL" id="RLM66731.1"/>
    </source>
</evidence>
<keyword evidence="2" id="KW-1185">Reference proteome</keyword>
<evidence type="ECO:0000313" key="2">
    <source>
        <dbReference type="Proteomes" id="UP000275267"/>
    </source>
</evidence>
<sequence length="101" mass="11260">MAGGSQDGGPKDVMTRGAMAECMVWEHTCDSYEEECGEWQDMFNRGDNLPTWEAPADLKHCNLKVLTIKGYQISMDEGGEGSDKGTDLRVEILVITFKNRI</sequence>
<gene>
    <name evidence="1" type="ORF">C2845_PM16G12910</name>
</gene>
<dbReference type="EMBL" id="PQIB02000015">
    <property type="protein sequence ID" value="RLM66731.1"/>
    <property type="molecule type" value="Genomic_DNA"/>
</dbReference>
<name>A0A3L6Q122_PANMI</name>